<comment type="pathway">
    <text evidence="2">Glycan metabolism; osmoregulated periplasmic glucan (OPG) biosynthesis.</text>
</comment>
<name>A0ABN6KI33_9LEPT</name>
<dbReference type="PANTHER" id="PTHR43867:SF5">
    <property type="entry name" value="GLUCANS BIOSYNTHESIS GLUCOSYLTRANSFERASE H"/>
    <property type="match status" value="1"/>
</dbReference>
<dbReference type="EMBL" id="AP025030">
    <property type="protein sequence ID" value="BDA80968.1"/>
    <property type="molecule type" value="Genomic_DNA"/>
</dbReference>
<comment type="subcellular location">
    <subcellularLocation>
        <location evidence="1">Cell inner membrane</location>
        <topology evidence="1">Multi-pass membrane protein</topology>
    </subcellularLocation>
</comment>
<accession>A0ABN6KI33</accession>
<reference evidence="14 15" key="1">
    <citation type="submission" date="2021-08" db="EMBL/GenBank/DDBJ databases">
        <title>Complete genome sequence of Leptospira kobayashii strain E30.</title>
        <authorList>
            <person name="Nakao R."/>
            <person name="Nakamura S."/>
            <person name="Masuzawa T."/>
            <person name="Koizumi N."/>
        </authorList>
    </citation>
    <scope>NUCLEOTIDE SEQUENCE [LARGE SCALE GENOMIC DNA]</scope>
    <source>
        <strain evidence="14 15">E30</strain>
        <plasmid evidence="14 15">pE30-1</plasmid>
    </source>
</reference>
<dbReference type="Gene3D" id="3.90.550.10">
    <property type="entry name" value="Spore Coat Polysaccharide Biosynthesis Protein SpsA, Chain A"/>
    <property type="match status" value="1"/>
</dbReference>
<keyword evidence="14" id="KW-0614">Plasmid</keyword>
<keyword evidence="8" id="KW-0808">Transferase</keyword>
<evidence type="ECO:0000256" key="8">
    <source>
        <dbReference type="ARBA" id="ARBA00022679"/>
    </source>
</evidence>
<evidence type="ECO:0000256" key="2">
    <source>
        <dbReference type="ARBA" id="ARBA00005001"/>
    </source>
</evidence>
<dbReference type="InterPro" id="IPR001173">
    <property type="entry name" value="Glyco_trans_2-like"/>
</dbReference>
<dbReference type="RefSeq" id="WP_109022496.1">
    <property type="nucleotide sequence ID" value="NZ_AP025030.1"/>
</dbReference>
<gene>
    <name evidence="14" type="ORF">LPTSP3_g38980</name>
</gene>
<evidence type="ECO:0000256" key="4">
    <source>
        <dbReference type="ARBA" id="ARBA00020585"/>
    </source>
</evidence>
<feature type="transmembrane region" description="Helical" evidence="12">
    <location>
        <begin position="52"/>
        <end position="74"/>
    </location>
</feature>
<dbReference type="SUPFAM" id="SSF53448">
    <property type="entry name" value="Nucleotide-diphospho-sugar transferases"/>
    <property type="match status" value="1"/>
</dbReference>
<organism evidence="14 15">
    <name type="scientific">Leptospira kobayashii</name>
    <dbReference type="NCBI Taxonomy" id="1917830"/>
    <lineage>
        <taxon>Bacteria</taxon>
        <taxon>Pseudomonadati</taxon>
        <taxon>Spirochaetota</taxon>
        <taxon>Spirochaetia</taxon>
        <taxon>Leptospirales</taxon>
        <taxon>Leptospiraceae</taxon>
        <taxon>Leptospira</taxon>
    </lineage>
</organism>
<dbReference type="InterPro" id="IPR050321">
    <property type="entry name" value="Glycosyltr_2/OpgH_subfam"/>
</dbReference>
<evidence type="ECO:0000313" key="14">
    <source>
        <dbReference type="EMBL" id="BDA80968.1"/>
    </source>
</evidence>
<feature type="transmembrane region" description="Helical" evidence="12">
    <location>
        <begin position="517"/>
        <end position="536"/>
    </location>
</feature>
<evidence type="ECO:0000256" key="9">
    <source>
        <dbReference type="ARBA" id="ARBA00022692"/>
    </source>
</evidence>
<sequence>MNFFNFKTDQFIFRFRRIVFASASLIPVFWGITVFFRIAYFNDVGFSEYYQSITFILLFPLLAYGASVSIFGFIQRRKKGGDLLRISSLIPPDENFLSTVQSAPTAAVMPIYGEEIGGTIARIEVLFNSLKRGGILQNTDIFILSDTRDPDLWIKEELAYFELCERLDSFDKIFYRRRKINLNGKSGNLADFCRRWGKLYRYMLVLDADSLMSSSCIAKMIAIMEKDSTIGILQSTPKLFDAKTIFQKLNQFSSSLFSPIFQAGANYWQLNAGSYWGHNALVRIKPFMEHCALPHLPEYGAIGGKILSHDTIESALMRRAGFSVSVAYDLEGSYEESPPNILDSLKRDNRWCQGNLQHLWFLFAKKIPLLNRLHIILGIFSYASAPIWAIYIILSMWNYWNDFRFLSFSLLPEEFEFFIKQIYFPLYFELLALSITLLFLPRILGWIDGLLNSEVRKSHGGFFGLTISFILETVFSILLAPIYLIYYTIFIFFTLFNKKIEWAPQNRDAKKLYSLRSIAQSFSGLTLLGISVAFFLNGVSEILFYSTLPIWLGWILSVPVVYFSSFTFSPSNRILKWLFQTKEENDPTWEITELSECKKRFKDELKNENIPGLFLGLVHPRYFQIHRQMQGKKEAHPSLSIKIKSSMVKLIEEGPETIDKQTLAAILTNADAIQKLHFQIWTTPQSEMAPYWKEHWPSLSL</sequence>
<dbReference type="Proteomes" id="UP000245263">
    <property type="component" value="Plasmid pE30-1"/>
</dbReference>
<dbReference type="InterPro" id="IPR029044">
    <property type="entry name" value="Nucleotide-diphossugar_trans"/>
</dbReference>
<feature type="transmembrane region" description="Helical" evidence="12">
    <location>
        <begin position="542"/>
        <end position="563"/>
    </location>
</feature>
<dbReference type="NCBIfam" id="NF003958">
    <property type="entry name" value="PRK05454.2-1"/>
    <property type="match status" value="1"/>
</dbReference>
<keyword evidence="9 12" id="KW-0812">Transmembrane</keyword>
<comment type="similarity">
    <text evidence="3">Belongs to the glycosyltransferase 2 family. OpgH subfamily.</text>
</comment>
<dbReference type="PANTHER" id="PTHR43867">
    <property type="entry name" value="CELLULOSE SYNTHASE CATALYTIC SUBUNIT A [UDP-FORMING]"/>
    <property type="match status" value="1"/>
</dbReference>
<evidence type="ECO:0000256" key="12">
    <source>
        <dbReference type="SAM" id="Phobius"/>
    </source>
</evidence>
<keyword evidence="5" id="KW-1003">Cell membrane</keyword>
<keyword evidence="15" id="KW-1185">Reference proteome</keyword>
<feature type="domain" description="Glycosyltransferase 2-like" evidence="13">
    <location>
        <begin position="108"/>
        <end position="289"/>
    </location>
</feature>
<evidence type="ECO:0000256" key="3">
    <source>
        <dbReference type="ARBA" id="ARBA00009337"/>
    </source>
</evidence>
<keyword evidence="11 12" id="KW-0472">Membrane</keyword>
<proteinExistence type="inferred from homology"/>
<evidence type="ECO:0000256" key="10">
    <source>
        <dbReference type="ARBA" id="ARBA00022989"/>
    </source>
</evidence>
<evidence type="ECO:0000256" key="11">
    <source>
        <dbReference type="ARBA" id="ARBA00023136"/>
    </source>
</evidence>
<keyword evidence="7" id="KW-0328">Glycosyltransferase</keyword>
<evidence type="ECO:0000256" key="1">
    <source>
        <dbReference type="ARBA" id="ARBA00004429"/>
    </source>
</evidence>
<evidence type="ECO:0000259" key="13">
    <source>
        <dbReference type="Pfam" id="PF00535"/>
    </source>
</evidence>
<evidence type="ECO:0000313" key="15">
    <source>
        <dbReference type="Proteomes" id="UP000245263"/>
    </source>
</evidence>
<dbReference type="CDD" id="cd04191">
    <property type="entry name" value="Glucan_BSP_MdoH"/>
    <property type="match status" value="1"/>
</dbReference>
<dbReference type="Pfam" id="PF00535">
    <property type="entry name" value="Glycos_transf_2"/>
    <property type="match status" value="1"/>
</dbReference>
<protein>
    <recommendedName>
        <fullName evidence="4">Glucans biosynthesis glucosyltransferase H</fullName>
    </recommendedName>
</protein>
<evidence type="ECO:0000256" key="6">
    <source>
        <dbReference type="ARBA" id="ARBA00022519"/>
    </source>
</evidence>
<feature type="transmembrane region" description="Helical" evidence="12">
    <location>
        <begin position="375"/>
        <end position="397"/>
    </location>
</feature>
<feature type="transmembrane region" description="Helical" evidence="12">
    <location>
        <begin position="467"/>
        <end position="496"/>
    </location>
</feature>
<feature type="transmembrane region" description="Helical" evidence="12">
    <location>
        <begin position="20"/>
        <end position="40"/>
    </location>
</feature>
<dbReference type="NCBIfam" id="NF003962">
    <property type="entry name" value="PRK05454.2-5"/>
    <property type="match status" value="1"/>
</dbReference>
<keyword evidence="10 12" id="KW-1133">Transmembrane helix</keyword>
<evidence type="ECO:0000256" key="5">
    <source>
        <dbReference type="ARBA" id="ARBA00022475"/>
    </source>
</evidence>
<keyword evidence="6" id="KW-0997">Cell inner membrane</keyword>
<geneLocation type="plasmid" evidence="14 15">
    <name>pE30-1</name>
</geneLocation>
<evidence type="ECO:0000256" key="7">
    <source>
        <dbReference type="ARBA" id="ARBA00022676"/>
    </source>
</evidence>